<evidence type="ECO:0000313" key="2">
    <source>
        <dbReference type="EMBL" id="NYJ07226.1"/>
    </source>
</evidence>
<protein>
    <submittedName>
        <fullName evidence="2">Uncharacterized protein</fullName>
    </submittedName>
</protein>
<dbReference type="RefSeq" id="WP_179718923.1">
    <property type="nucleotide sequence ID" value="NZ_JACBZT010000001.1"/>
</dbReference>
<dbReference type="EMBL" id="JACBZT010000001">
    <property type="protein sequence ID" value="NYJ07226.1"/>
    <property type="molecule type" value="Genomic_DNA"/>
</dbReference>
<feature type="transmembrane region" description="Helical" evidence="1">
    <location>
        <begin position="53"/>
        <end position="75"/>
    </location>
</feature>
<dbReference type="Proteomes" id="UP000541969">
    <property type="component" value="Unassembled WGS sequence"/>
</dbReference>
<proteinExistence type="predicted"/>
<accession>A0A853CIT1</accession>
<keyword evidence="1" id="KW-1133">Transmembrane helix</keyword>
<feature type="transmembrane region" description="Helical" evidence="1">
    <location>
        <begin position="21"/>
        <end position="41"/>
    </location>
</feature>
<comment type="caution">
    <text evidence="2">The sequence shown here is derived from an EMBL/GenBank/DDBJ whole genome shotgun (WGS) entry which is preliminary data.</text>
</comment>
<feature type="transmembrane region" description="Helical" evidence="1">
    <location>
        <begin position="127"/>
        <end position="146"/>
    </location>
</feature>
<organism evidence="2 3">
    <name type="scientific">Petropleomorpha daqingensis</name>
    <dbReference type="NCBI Taxonomy" id="2026353"/>
    <lineage>
        <taxon>Bacteria</taxon>
        <taxon>Bacillati</taxon>
        <taxon>Actinomycetota</taxon>
        <taxon>Actinomycetes</taxon>
        <taxon>Geodermatophilales</taxon>
        <taxon>Geodermatophilaceae</taxon>
        <taxon>Petropleomorpha</taxon>
    </lineage>
</organism>
<keyword evidence="3" id="KW-1185">Reference proteome</keyword>
<reference evidence="2 3" key="1">
    <citation type="submission" date="2020-07" db="EMBL/GenBank/DDBJ databases">
        <title>Sequencing the genomes of 1000 actinobacteria strains.</title>
        <authorList>
            <person name="Klenk H.-P."/>
        </authorList>
    </citation>
    <scope>NUCLEOTIDE SEQUENCE [LARGE SCALE GENOMIC DNA]</scope>
    <source>
        <strain evidence="2 3">DSM 104001</strain>
    </source>
</reference>
<evidence type="ECO:0000313" key="3">
    <source>
        <dbReference type="Proteomes" id="UP000541969"/>
    </source>
</evidence>
<keyword evidence="1" id="KW-0812">Transmembrane</keyword>
<name>A0A853CIT1_9ACTN</name>
<feature type="transmembrane region" description="Helical" evidence="1">
    <location>
        <begin position="87"/>
        <end position="107"/>
    </location>
</feature>
<sequence length="152" mass="16002">MSEPTSTSRPPTPARGPWWRWLFVVPGLAAVGYGAVGLLTAGNSVPLSAWATWFIGSALLHDLVIAPIWIGLGWLTTRFLPAAARPPLVVGGAVTGVLTLVALPFVFAPGRDPANPSFLPRDYGRNLLLIDAAILVVTALWAVAASRRSPAT</sequence>
<evidence type="ECO:0000256" key="1">
    <source>
        <dbReference type="SAM" id="Phobius"/>
    </source>
</evidence>
<keyword evidence="1" id="KW-0472">Membrane</keyword>
<dbReference type="AlphaFoldDB" id="A0A853CIT1"/>
<gene>
    <name evidence="2" type="ORF">GGQ55_003504</name>
</gene>